<keyword evidence="5" id="KW-1185">Reference proteome</keyword>
<dbReference type="OrthoDB" id="422187at2759"/>
<evidence type="ECO:0000313" key="4">
    <source>
        <dbReference type="EMBL" id="CAF4117357.1"/>
    </source>
</evidence>
<organism evidence="2 5">
    <name type="scientific">Didymodactylos carnosus</name>
    <dbReference type="NCBI Taxonomy" id="1234261"/>
    <lineage>
        <taxon>Eukaryota</taxon>
        <taxon>Metazoa</taxon>
        <taxon>Spiralia</taxon>
        <taxon>Gnathifera</taxon>
        <taxon>Rotifera</taxon>
        <taxon>Eurotatoria</taxon>
        <taxon>Bdelloidea</taxon>
        <taxon>Philodinida</taxon>
        <taxon>Philodinidae</taxon>
        <taxon>Didymodactylos</taxon>
    </lineage>
</organism>
<dbReference type="Proteomes" id="UP000663829">
    <property type="component" value="Unassembled WGS sequence"/>
</dbReference>
<evidence type="ECO:0008006" key="6">
    <source>
        <dbReference type="Google" id="ProtNLM"/>
    </source>
</evidence>
<dbReference type="GO" id="GO:0000309">
    <property type="term" value="F:nicotinamide-nucleotide adenylyltransferase activity"/>
    <property type="evidence" value="ECO:0007669"/>
    <property type="project" value="TreeGrafter"/>
</dbReference>
<dbReference type="EMBL" id="CAJNOK010002059">
    <property type="protein sequence ID" value="CAF0842876.1"/>
    <property type="molecule type" value="Genomic_DNA"/>
</dbReference>
<dbReference type="PANTHER" id="PTHR12039">
    <property type="entry name" value="NICOTINAMIDE MONONUCLEOTIDE ADENYLYLTRANSFERASE"/>
    <property type="match status" value="1"/>
</dbReference>
<evidence type="ECO:0000313" key="3">
    <source>
        <dbReference type="EMBL" id="CAF3627873.1"/>
    </source>
</evidence>
<reference evidence="2" key="1">
    <citation type="submission" date="2021-02" db="EMBL/GenBank/DDBJ databases">
        <authorList>
            <person name="Nowell W R."/>
        </authorList>
    </citation>
    <scope>NUCLEOTIDE SEQUENCE</scope>
</reference>
<evidence type="ECO:0000313" key="5">
    <source>
        <dbReference type="Proteomes" id="UP000663829"/>
    </source>
</evidence>
<dbReference type="AlphaFoldDB" id="A0A815DIJ3"/>
<dbReference type="Gene3D" id="3.40.50.620">
    <property type="entry name" value="HUPs"/>
    <property type="match status" value="1"/>
</dbReference>
<dbReference type="EMBL" id="CAJNOQ010012366">
    <property type="protein sequence ID" value="CAF1298370.1"/>
    <property type="molecule type" value="Genomic_DNA"/>
</dbReference>
<accession>A0A815DIJ3</accession>
<evidence type="ECO:0000313" key="2">
    <source>
        <dbReference type="EMBL" id="CAF1298370.1"/>
    </source>
</evidence>
<dbReference type="InterPro" id="IPR014729">
    <property type="entry name" value="Rossmann-like_a/b/a_fold"/>
</dbReference>
<proteinExistence type="predicted"/>
<dbReference type="GO" id="GO:0004515">
    <property type="term" value="F:nicotinate-nucleotide adenylyltransferase activity"/>
    <property type="evidence" value="ECO:0007669"/>
    <property type="project" value="TreeGrafter"/>
</dbReference>
<protein>
    <recommendedName>
        <fullName evidence="6">Cytidyltransferase-like domain-containing protein</fullName>
    </recommendedName>
</protein>
<dbReference type="EMBL" id="CAJOBC010036169">
    <property type="protein sequence ID" value="CAF4117357.1"/>
    <property type="molecule type" value="Genomic_DNA"/>
</dbReference>
<dbReference type="PANTHER" id="PTHR12039:SF0">
    <property type="entry name" value="NICOTINAMIDE-NUCLEOTIDE ADENYLYLTRANSFERASE"/>
    <property type="match status" value="1"/>
</dbReference>
<dbReference type="InterPro" id="IPR051182">
    <property type="entry name" value="Euk_NMN_adenylyltrnsfrase"/>
</dbReference>
<evidence type="ECO:0000313" key="1">
    <source>
        <dbReference type="EMBL" id="CAF0842876.1"/>
    </source>
</evidence>
<gene>
    <name evidence="2" type="ORF">GPM918_LOCUS28394</name>
    <name evidence="1" type="ORF">OVA965_LOCUS6735</name>
    <name evidence="4" type="ORF">SRO942_LOCUS28890</name>
    <name evidence="3" type="ORF">TMI583_LOCUS6731</name>
</gene>
<dbReference type="Proteomes" id="UP000682733">
    <property type="component" value="Unassembled WGS sequence"/>
</dbReference>
<dbReference type="GO" id="GO:0009435">
    <property type="term" value="P:NAD+ biosynthetic process"/>
    <property type="evidence" value="ECO:0007669"/>
    <property type="project" value="TreeGrafter"/>
</dbReference>
<dbReference type="EMBL" id="CAJOBA010002059">
    <property type="protein sequence ID" value="CAF3627873.1"/>
    <property type="molecule type" value="Genomic_DNA"/>
</dbReference>
<dbReference type="SUPFAM" id="SSF52374">
    <property type="entry name" value="Nucleotidylyl transferase"/>
    <property type="match status" value="1"/>
</dbReference>
<sequence length="250" mass="28666">MHSDETTNVNILLSNLRANNDENIVLIKTGALNPVHRSHISNLVQTKQYLEDVYHFHVLGGYISPTHDEYVYLKLRDDWITGECRIAMCEKAIEEAGQQSWLSVDKAECMAKEFVDLSIVSSSLQKFINDKLKLSTPIRVIYVCGLDLFNRCGGLRSLRYSKMGVAVVYRPGEQETIVKQAVIKDSNIFYVPIKDEIKWTLEDVSSTLIRKTLKNNQSCEHLTYTSVIDYLRTIPIRPLKHKCIVDEKDE</sequence>
<dbReference type="Proteomes" id="UP000681722">
    <property type="component" value="Unassembled WGS sequence"/>
</dbReference>
<name>A0A815DIJ3_9BILA</name>
<comment type="caution">
    <text evidence="2">The sequence shown here is derived from an EMBL/GenBank/DDBJ whole genome shotgun (WGS) entry which is preliminary data.</text>
</comment>
<dbReference type="Proteomes" id="UP000677228">
    <property type="component" value="Unassembled WGS sequence"/>
</dbReference>